<evidence type="ECO:0000256" key="7">
    <source>
        <dbReference type="ARBA" id="ARBA00022777"/>
    </source>
</evidence>
<dbReference type="GO" id="GO:0016020">
    <property type="term" value="C:membrane"/>
    <property type="evidence" value="ECO:0007669"/>
    <property type="project" value="UniProtKB-SubCell"/>
</dbReference>
<feature type="compositionally biased region" description="Polar residues" evidence="13">
    <location>
        <begin position="644"/>
        <end position="663"/>
    </location>
</feature>
<evidence type="ECO:0000256" key="3">
    <source>
        <dbReference type="ARBA" id="ARBA00022679"/>
    </source>
</evidence>
<dbReference type="SUPFAM" id="SSF56112">
    <property type="entry name" value="Protein kinase-like (PK-like)"/>
    <property type="match status" value="1"/>
</dbReference>
<evidence type="ECO:0000313" key="17">
    <source>
        <dbReference type="Proteomes" id="UP001420932"/>
    </source>
</evidence>
<evidence type="ECO:0000256" key="12">
    <source>
        <dbReference type="PROSITE-ProRule" id="PRU10141"/>
    </source>
</evidence>
<dbReference type="InterPro" id="IPR008271">
    <property type="entry name" value="Ser/Thr_kinase_AS"/>
</dbReference>
<dbReference type="FunFam" id="2.60.120.430:FF:000001">
    <property type="entry name" value="Receptor-like protein kinase FERONIA"/>
    <property type="match status" value="1"/>
</dbReference>
<keyword evidence="8 12" id="KW-0067">ATP-binding</keyword>
<dbReference type="GO" id="GO:0004674">
    <property type="term" value="F:protein serine/threonine kinase activity"/>
    <property type="evidence" value="ECO:0007669"/>
    <property type="project" value="UniProtKB-KW"/>
</dbReference>
<comment type="subcellular location">
    <subcellularLocation>
        <location evidence="1">Membrane</location>
        <topology evidence="1">Single-pass membrane protein</topology>
    </subcellularLocation>
</comment>
<evidence type="ECO:0000313" key="16">
    <source>
        <dbReference type="EMBL" id="KAK9127183.1"/>
    </source>
</evidence>
<feature type="region of interest" description="Disordered" evidence="13">
    <location>
        <begin position="644"/>
        <end position="684"/>
    </location>
</feature>
<dbReference type="Gene3D" id="1.10.510.10">
    <property type="entry name" value="Transferase(Phosphotransferase) domain 1"/>
    <property type="match status" value="1"/>
</dbReference>
<dbReference type="EMBL" id="JBBNAF010000007">
    <property type="protein sequence ID" value="KAK9127183.1"/>
    <property type="molecule type" value="Genomic_DNA"/>
</dbReference>
<dbReference type="InterPro" id="IPR001245">
    <property type="entry name" value="Ser-Thr/Tyr_kinase_cat_dom"/>
</dbReference>
<feature type="binding site" evidence="12">
    <location>
        <position position="391"/>
    </location>
    <ligand>
        <name>ATP</name>
        <dbReference type="ChEBI" id="CHEBI:30616"/>
    </ligand>
</feature>
<dbReference type="InterPro" id="IPR011009">
    <property type="entry name" value="Kinase-like_dom_sf"/>
</dbReference>
<dbReference type="GO" id="GO:0005524">
    <property type="term" value="F:ATP binding"/>
    <property type="evidence" value="ECO:0007669"/>
    <property type="project" value="UniProtKB-UniRule"/>
</dbReference>
<sequence length="718" mass="79252">MSKAEFSVSTQDAVLLRNFQAPNSSTVKEFNVNTTSDNLILSFTPASKSFAFLNALEVVSVPDNLILDVAGSATSGTFRGLSTQAMETVYRVNVGGQLITMFNDSLGRTWIPDDRFLPNSNLVKAESNNAAVKYQSGLSTEDTAPVPVYGSARVTNPNDDPNNKLNVTWSFDVDSGFEYLVRFHFCDIVSRTNYQLLFNVYVNSWIALQDLEPSSVTFGTKASPFYRDFITGFFSDGKLRVSVGPSTTNDAVGNAFLNGLEIMKLVSVTPSPPSQSSSKSKIGLVVGVVMGAFVLLVAALLFFICRKRKRVQKSHSKTWIPLYMKGDKTHSTGKKFSNGTTTHTGSSEYYFPFGVLQKATNNFDESWVIGVGGFGKVYKGVLENGTTVAVKRGNPQSHQGLAEFQTEIEMLSHFRHRHLVSLIGFCEDRNEMILVYEYMENGTLKSHLYGSDFPSLSWKQRLEICVGAARGLHYLHTGSAKAIIHRDVKSANILLDENLMAKVADFGLSKAGPDLDQTHVSTAVKGSFGYLDPEYFRRQQLTEKSDVYSFGVVLFEVLCARAVIDPSLPREMVNLAEWALKWQKSGQLEQIIDSRLAGQYRPESLRKFGETAEKCLADCGVDRPSMGDVLWNLEYVLQLQEVQNPTDSNENSVNQIDNLSPEVSNINNNDNSSSSSNNNNNNTEATVTASNLEMSSLDDLSGVSMSRVFSQLLKSEGR</sequence>
<keyword evidence="7" id="KW-0418">Kinase</keyword>
<organism evidence="16 17">
    <name type="scientific">Stephania yunnanensis</name>
    <dbReference type="NCBI Taxonomy" id="152371"/>
    <lineage>
        <taxon>Eukaryota</taxon>
        <taxon>Viridiplantae</taxon>
        <taxon>Streptophyta</taxon>
        <taxon>Embryophyta</taxon>
        <taxon>Tracheophyta</taxon>
        <taxon>Spermatophyta</taxon>
        <taxon>Magnoliopsida</taxon>
        <taxon>Ranunculales</taxon>
        <taxon>Menispermaceae</taxon>
        <taxon>Menispermoideae</taxon>
        <taxon>Cissampelideae</taxon>
        <taxon>Stephania</taxon>
    </lineage>
</organism>
<keyword evidence="11" id="KW-0325">Glycoprotein</keyword>
<evidence type="ECO:0000256" key="14">
    <source>
        <dbReference type="SAM" id="Phobius"/>
    </source>
</evidence>
<evidence type="ECO:0000256" key="10">
    <source>
        <dbReference type="ARBA" id="ARBA00023136"/>
    </source>
</evidence>
<evidence type="ECO:0000256" key="4">
    <source>
        <dbReference type="ARBA" id="ARBA00022692"/>
    </source>
</evidence>
<keyword evidence="6 12" id="KW-0547">Nucleotide-binding</keyword>
<dbReference type="PROSITE" id="PS50011">
    <property type="entry name" value="PROTEIN_KINASE_DOM"/>
    <property type="match status" value="1"/>
</dbReference>
<reference evidence="16 17" key="1">
    <citation type="submission" date="2024-01" db="EMBL/GenBank/DDBJ databases">
        <title>Genome assemblies of Stephania.</title>
        <authorList>
            <person name="Yang L."/>
        </authorList>
    </citation>
    <scope>NUCLEOTIDE SEQUENCE [LARGE SCALE GENOMIC DNA]</scope>
    <source>
        <strain evidence="16">YNDBR</strain>
        <tissue evidence="16">Leaf</tissue>
    </source>
</reference>
<keyword evidence="17" id="KW-1185">Reference proteome</keyword>
<dbReference type="InterPro" id="IPR017441">
    <property type="entry name" value="Protein_kinase_ATP_BS"/>
</dbReference>
<gene>
    <name evidence="16" type="ORF">Syun_015980</name>
</gene>
<name>A0AAP0J4A7_9MAGN</name>
<keyword evidence="9 14" id="KW-1133">Transmembrane helix</keyword>
<feature type="domain" description="Protein kinase" evidence="15">
    <location>
        <begin position="363"/>
        <end position="636"/>
    </location>
</feature>
<dbReference type="PROSITE" id="PS00107">
    <property type="entry name" value="PROTEIN_KINASE_ATP"/>
    <property type="match status" value="1"/>
</dbReference>
<dbReference type="InterPro" id="IPR024788">
    <property type="entry name" value="Malectin-like_Carb-bd_dom"/>
</dbReference>
<evidence type="ECO:0000256" key="2">
    <source>
        <dbReference type="ARBA" id="ARBA00022527"/>
    </source>
</evidence>
<dbReference type="FunFam" id="3.30.200.20:FF:000039">
    <property type="entry name" value="receptor-like protein kinase FERONIA"/>
    <property type="match status" value="1"/>
</dbReference>
<evidence type="ECO:0000256" key="6">
    <source>
        <dbReference type="ARBA" id="ARBA00022741"/>
    </source>
</evidence>
<feature type="compositionally biased region" description="Low complexity" evidence="13">
    <location>
        <begin position="664"/>
        <end position="682"/>
    </location>
</feature>
<dbReference type="FunFam" id="1.10.510.10:FF:000058">
    <property type="entry name" value="Receptor-like protein kinase FERONIA"/>
    <property type="match status" value="1"/>
</dbReference>
<comment type="caution">
    <text evidence="16">The sequence shown here is derived from an EMBL/GenBank/DDBJ whole genome shotgun (WGS) entry which is preliminary data.</text>
</comment>
<keyword evidence="3" id="KW-0808">Transferase</keyword>
<evidence type="ECO:0000256" key="5">
    <source>
        <dbReference type="ARBA" id="ARBA00022729"/>
    </source>
</evidence>
<keyword evidence="4 14" id="KW-0812">Transmembrane</keyword>
<dbReference type="PANTHER" id="PTHR47989:SF62">
    <property type="entry name" value="OS05G0423500 PROTEIN"/>
    <property type="match status" value="1"/>
</dbReference>
<proteinExistence type="predicted"/>
<feature type="transmembrane region" description="Helical" evidence="14">
    <location>
        <begin position="282"/>
        <end position="305"/>
    </location>
</feature>
<dbReference type="PROSITE" id="PS00108">
    <property type="entry name" value="PROTEIN_KINASE_ST"/>
    <property type="match status" value="1"/>
</dbReference>
<evidence type="ECO:0000256" key="9">
    <source>
        <dbReference type="ARBA" id="ARBA00022989"/>
    </source>
</evidence>
<keyword evidence="10 14" id="KW-0472">Membrane</keyword>
<dbReference type="AlphaFoldDB" id="A0AAP0J4A7"/>
<dbReference type="Gene3D" id="2.60.120.430">
    <property type="entry name" value="Galactose-binding lectin"/>
    <property type="match status" value="1"/>
</dbReference>
<dbReference type="SMART" id="SM00220">
    <property type="entry name" value="S_TKc"/>
    <property type="match status" value="1"/>
</dbReference>
<dbReference type="Pfam" id="PF12819">
    <property type="entry name" value="Malectin_like"/>
    <property type="match status" value="1"/>
</dbReference>
<evidence type="ECO:0000256" key="1">
    <source>
        <dbReference type="ARBA" id="ARBA00004167"/>
    </source>
</evidence>
<evidence type="ECO:0000256" key="13">
    <source>
        <dbReference type="SAM" id="MobiDB-lite"/>
    </source>
</evidence>
<dbReference type="InterPro" id="IPR000719">
    <property type="entry name" value="Prot_kinase_dom"/>
</dbReference>
<dbReference type="CDD" id="cd14066">
    <property type="entry name" value="STKc_IRAK"/>
    <property type="match status" value="1"/>
</dbReference>
<keyword evidence="2" id="KW-0723">Serine/threonine-protein kinase</keyword>
<dbReference type="Proteomes" id="UP001420932">
    <property type="component" value="Unassembled WGS sequence"/>
</dbReference>
<dbReference type="Gene3D" id="3.30.200.20">
    <property type="entry name" value="Phosphorylase Kinase, domain 1"/>
    <property type="match status" value="1"/>
</dbReference>
<evidence type="ECO:0000256" key="11">
    <source>
        <dbReference type="ARBA" id="ARBA00023180"/>
    </source>
</evidence>
<evidence type="ECO:0000259" key="15">
    <source>
        <dbReference type="PROSITE" id="PS50011"/>
    </source>
</evidence>
<keyword evidence="5" id="KW-0732">Signal</keyword>
<dbReference type="Pfam" id="PF07714">
    <property type="entry name" value="PK_Tyr_Ser-Thr"/>
    <property type="match status" value="1"/>
</dbReference>
<evidence type="ECO:0000256" key="8">
    <source>
        <dbReference type="ARBA" id="ARBA00022840"/>
    </source>
</evidence>
<protein>
    <recommendedName>
        <fullName evidence="15">Protein kinase domain-containing protein</fullName>
    </recommendedName>
</protein>
<dbReference type="PANTHER" id="PTHR47989">
    <property type="entry name" value="OS01G0750732 PROTEIN"/>
    <property type="match status" value="1"/>
</dbReference>
<accession>A0AAP0J4A7</accession>